<dbReference type="EnsemblMetazoa" id="ASIC011358-RA">
    <property type="protein sequence ID" value="ASIC011358-PA"/>
    <property type="gene ID" value="ASIC011358"/>
</dbReference>
<reference evidence="3" key="2">
    <citation type="submission" date="2020-05" db="UniProtKB">
        <authorList>
            <consortium name="EnsemblMetazoa"/>
        </authorList>
    </citation>
    <scope>IDENTIFICATION</scope>
</reference>
<dbReference type="Proteomes" id="UP000030765">
    <property type="component" value="Unassembled WGS sequence"/>
</dbReference>
<protein>
    <submittedName>
        <fullName evidence="2 3">Uncharacterized protein</fullName>
    </submittedName>
</protein>
<accession>A0A084W002</accession>
<proteinExistence type="predicted"/>
<evidence type="ECO:0000313" key="3">
    <source>
        <dbReference type="EnsemblMetazoa" id="ASIC011358-PA"/>
    </source>
</evidence>
<dbReference type="EMBL" id="KE525259">
    <property type="protein sequence ID" value="KFB43546.1"/>
    <property type="molecule type" value="Genomic_DNA"/>
</dbReference>
<keyword evidence="4" id="KW-1185">Reference proteome</keyword>
<evidence type="ECO:0000256" key="1">
    <source>
        <dbReference type="SAM" id="MobiDB-lite"/>
    </source>
</evidence>
<dbReference type="VEuPathDB" id="VectorBase:ASIC011358"/>
<organism evidence="2">
    <name type="scientific">Anopheles sinensis</name>
    <name type="common">Mosquito</name>
    <dbReference type="NCBI Taxonomy" id="74873"/>
    <lineage>
        <taxon>Eukaryota</taxon>
        <taxon>Metazoa</taxon>
        <taxon>Ecdysozoa</taxon>
        <taxon>Arthropoda</taxon>
        <taxon>Hexapoda</taxon>
        <taxon>Insecta</taxon>
        <taxon>Pterygota</taxon>
        <taxon>Neoptera</taxon>
        <taxon>Endopterygota</taxon>
        <taxon>Diptera</taxon>
        <taxon>Nematocera</taxon>
        <taxon>Culicoidea</taxon>
        <taxon>Culicidae</taxon>
        <taxon>Anophelinae</taxon>
        <taxon>Anopheles</taxon>
    </lineage>
</organism>
<dbReference type="AlphaFoldDB" id="A0A084W002"/>
<name>A0A084W002_ANOSI</name>
<dbReference type="EMBL" id="ATLV01019062">
    <property type="status" value="NOT_ANNOTATED_CDS"/>
    <property type="molecule type" value="Genomic_DNA"/>
</dbReference>
<gene>
    <name evidence="2" type="ORF">ZHAS_00011358</name>
</gene>
<evidence type="ECO:0000313" key="2">
    <source>
        <dbReference type="EMBL" id="KFB43546.1"/>
    </source>
</evidence>
<sequence>MPLLLRPKIFPGGLVIGLGMHELEPVVVLPADTFEPLAGVAMAHGDPLPMLAFGVGMAPGPSSWCVRSPARTPDNPTLLAKELPAEDVVVVAEAEVLMLAEQVALGLEVDVDVLPTPTRRLLLPALASVPASGTDDASELCTITPLVTVVGEATWGLCSITDDGEPGARAGRRARGTGSEGTFRAWQAEPADVERGVVTTSALTSDS</sequence>
<dbReference type="VEuPathDB" id="VectorBase:ASIS022070"/>
<feature type="region of interest" description="Disordered" evidence="1">
    <location>
        <begin position="164"/>
        <end position="190"/>
    </location>
</feature>
<evidence type="ECO:0000313" key="4">
    <source>
        <dbReference type="Proteomes" id="UP000030765"/>
    </source>
</evidence>
<reference evidence="2 4" key="1">
    <citation type="journal article" date="2014" name="BMC Genomics">
        <title>Genome sequence of Anopheles sinensis provides insight into genetics basis of mosquito competence for malaria parasites.</title>
        <authorList>
            <person name="Zhou D."/>
            <person name="Zhang D."/>
            <person name="Ding G."/>
            <person name="Shi L."/>
            <person name="Hou Q."/>
            <person name="Ye Y."/>
            <person name="Xu Y."/>
            <person name="Zhou H."/>
            <person name="Xiong C."/>
            <person name="Li S."/>
            <person name="Yu J."/>
            <person name="Hong S."/>
            <person name="Yu X."/>
            <person name="Zou P."/>
            <person name="Chen C."/>
            <person name="Chang X."/>
            <person name="Wang W."/>
            <person name="Lv Y."/>
            <person name="Sun Y."/>
            <person name="Ma L."/>
            <person name="Shen B."/>
            <person name="Zhu C."/>
        </authorList>
    </citation>
    <scope>NUCLEOTIDE SEQUENCE [LARGE SCALE GENOMIC DNA]</scope>
</reference>